<evidence type="ECO:0000259" key="1">
    <source>
        <dbReference type="Pfam" id="PF13524"/>
    </source>
</evidence>
<protein>
    <recommendedName>
        <fullName evidence="1">Spore protein YkvP/CgeB glycosyl transferase-like domain-containing protein</fullName>
    </recommendedName>
</protein>
<sequence length="312" mass="35782">MRVLYLTPNFSNFFAATYDGMIKSLAPYCELTLYGPGYKLFNDFGSSLDIQNVINLMYDGEEPDVIICWDIEGSGWAGDFTGLGRVNCLKVFWTVDTHNDAVPHRLEYLKNAGIDLILVTYDKAQESRYTKIFQTLGVPIEFYPFSIDPEMFKPMDIMKGIDVSVIGNMSSSYYPLRNKAHQVLKDAGYCYHHPFMKQYVREEFARHINECKICVTCSGSFKGLVQKYYEVTACGTLLMADRCMDLYEQHFVDGYNFVEITADTVYEKVRYYLAKPAEAKAIADQGRADILRYHTHEVRGAELYGLLKKHVN</sequence>
<dbReference type="InterPro" id="IPR055259">
    <property type="entry name" value="YkvP/CgeB_Glyco_trans-like"/>
</dbReference>
<reference evidence="2" key="1">
    <citation type="journal article" date="2015" name="Nature">
        <title>Complex archaea that bridge the gap between prokaryotes and eukaryotes.</title>
        <authorList>
            <person name="Spang A."/>
            <person name="Saw J.H."/>
            <person name="Jorgensen S.L."/>
            <person name="Zaremba-Niedzwiedzka K."/>
            <person name="Martijn J."/>
            <person name="Lind A.E."/>
            <person name="van Eijk R."/>
            <person name="Schleper C."/>
            <person name="Guy L."/>
            <person name="Ettema T.J."/>
        </authorList>
    </citation>
    <scope>NUCLEOTIDE SEQUENCE</scope>
</reference>
<dbReference type="Gene3D" id="3.40.50.2000">
    <property type="entry name" value="Glycogen Phosphorylase B"/>
    <property type="match status" value="1"/>
</dbReference>
<dbReference type="Pfam" id="PF13524">
    <property type="entry name" value="Glyco_trans_1_2"/>
    <property type="match status" value="1"/>
</dbReference>
<feature type="domain" description="Spore protein YkvP/CgeB glycosyl transferase-like" evidence="1">
    <location>
        <begin position="151"/>
        <end position="303"/>
    </location>
</feature>
<accession>A0A0F9JSC0</accession>
<evidence type="ECO:0000313" key="2">
    <source>
        <dbReference type="EMBL" id="KKM09304.1"/>
    </source>
</evidence>
<dbReference type="AlphaFoldDB" id="A0A0F9JSC0"/>
<comment type="caution">
    <text evidence="2">The sequence shown here is derived from an EMBL/GenBank/DDBJ whole genome shotgun (WGS) entry which is preliminary data.</text>
</comment>
<dbReference type="SUPFAM" id="SSF53756">
    <property type="entry name" value="UDP-Glycosyltransferase/glycogen phosphorylase"/>
    <property type="match status" value="1"/>
</dbReference>
<organism evidence="2">
    <name type="scientific">marine sediment metagenome</name>
    <dbReference type="NCBI Taxonomy" id="412755"/>
    <lineage>
        <taxon>unclassified sequences</taxon>
        <taxon>metagenomes</taxon>
        <taxon>ecological metagenomes</taxon>
    </lineage>
</organism>
<proteinExistence type="predicted"/>
<gene>
    <name evidence="2" type="ORF">LCGC14_1723030</name>
</gene>
<name>A0A0F9JSC0_9ZZZZ</name>
<dbReference type="EMBL" id="LAZR01015530">
    <property type="protein sequence ID" value="KKM09304.1"/>
    <property type="molecule type" value="Genomic_DNA"/>
</dbReference>